<dbReference type="InterPro" id="IPR051533">
    <property type="entry name" value="WaaL-like"/>
</dbReference>
<evidence type="ECO:0000313" key="7">
    <source>
        <dbReference type="EMBL" id="MRX64303.1"/>
    </source>
</evidence>
<dbReference type="Pfam" id="PF04932">
    <property type="entry name" value="Wzy_C"/>
    <property type="match status" value="1"/>
</dbReference>
<evidence type="ECO:0000256" key="3">
    <source>
        <dbReference type="ARBA" id="ARBA00022989"/>
    </source>
</evidence>
<dbReference type="OrthoDB" id="1631746at2"/>
<accession>A0A6I2MKK3</accession>
<dbReference type="AlphaFoldDB" id="A0A6I2MKK3"/>
<feature type="transmembrane region" description="Helical" evidence="5">
    <location>
        <begin position="211"/>
        <end position="227"/>
    </location>
</feature>
<evidence type="ECO:0000256" key="5">
    <source>
        <dbReference type="SAM" id="Phobius"/>
    </source>
</evidence>
<gene>
    <name evidence="7" type="ORF">GJ691_08980</name>
</gene>
<keyword evidence="8" id="KW-1185">Reference proteome</keyword>
<dbReference type="EMBL" id="WKJH01000005">
    <property type="protein sequence ID" value="MRX64303.1"/>
    <property type="molecule type" value="Genomic_DNA"/>
</dbReference>
<evidence type="ECO:0000313" key="8">
    <source>
        <dbReference type="Proteomes" id="UP000443153"/>
    </source>
</evidence>
<keyword evidence="4 5" id="KW-0472">Membrane</keyword>
<keyword evidence="3 5" id="KW-1133">Transmembrane helix</keyword>
<protein>
    <recommendedName>
        <fullName evidence="6">O-antigen ligase-related domain-containing protein</fullName>
    </recommendedName>
</protein>
<dbReference type="PANTHER" id="PTHR37422:SF17">
    <property type="entry name" value="O-ANTIGEN LIGASE"/>
    <property type="match status" value="1"/>
</dbReference>
<dbReference type="RefSeq" id="WP_154366025.1">
    <property type="nucleotide sequence ID" value="NZ_WKJH01000005.1"/>
</dbReference>
<dbReference type="InterPro" id="IPR007016">
    <property type="entry name" value="O-antigen_ligase-rel_domated"/>
</dbReference>
<feature type="domain" description="O-antigen ligase-related" evidence="6">
    <location>
        <begin position="195"/>
        <end position="334"/>
    </location>
</feature>
<comment type="subcellular location">
    <subcellularLocation>
        <location evidence="1">Membrane</location>
        <topology evidence="1">Multi-pass membrane protein</topology>
    </subcellularLocation>
</comment>
<dbReference type="PANTHER" id="PTHR37422">
    <property type="entry name" value="TEICHURONIC ACID BIOSYNTHESIS PROTEIN TUAE"/>
    <property type="match status" value="1"/>
</dbReference>
<dbReference type="Proteomes" id="UP000443153">
    <property type="component" value="Unassembled WGS sequence"/>
</dbReference>
<feature type="transmembrane region" description="Helical" evidence="5">
    <location>
        <begin position="318"/>
        <end position="336"/>
    </location>
</feature>
<sequence length="406" mass="47752">MLDLIEKSIDQKGHVFVSIFILTLFLKHIYAPYALGLIVIYSIFSSVNKNSFKLDKDLWVFSIIPLVFIFNILIFGANIDTYQKFIRILPIILMPFAISLIKLTSRQIHFVLSFYIYSLIIFSIFWIGSVSTYYWQIETREHLLNLNRTILYGQVYIPRFFDFHTPYICLYILVGCLICWYKLKITNRIYYLGIFIFFILLMLYFTGRTALFIGLLLLVYTLLDFLISSRYNLIIVLGMVIVLFTIVVLSVNMFPMLHDKLLNISEKGFGVFHRIDYWKASINLIKEHPIFGYGFKNYQSELLAYFGKKDVTNIHNQYLEYLVPSGLIGLLCYLYFKGKLIIKSINTKNWIFLIFIIMFSLTEITESILSRQRGVMLFSLFSSLFYFSNYRETPPPDVSSIKNRTV</sequence>
<keyword evidence="2 5" id="KW-0812">Transmembrane</keyword>
<dbReference type="GO" id="GO:0016020">
    <property type="term" value="C:membrane"/>
    <property type="evidence" value="ECO:0007669"/>
    <property type="project" value="UniProtKB-SubCell"/>
</dbReference>
<evidence type="ECO:0000256" key="1">
    <source>
        <dbReference type="ARBA" id="ARBA00004141"/>
    </source>
</evidence>
<evidence type="ECO:0000256" key="2">
    <source>
        <dbReference type="ARBA" id="ARBA00022692"/>
    </source>
</evidence>
<feature type="transmembrane region" description="Helical" evidence="5">
    <location>
        <begin position="188"/>
        <end position="205"/>
    </location>
</feature>
<feature type="transmembrane region" description="Helical" evidence="5">
    <location>
        <begin position="234"/>
        <end position="254"/>
    </location>
</feature>
<organism evidence="7 8">
    <name type="scientific">Maribacter luteus</name>
    <dbReference type="NCBI Taxonomy" id="2594478"/>
    <lineage>
        <taxon>Bacteria</taxon>
        <taxon>Pseudomonadati</taxon>
        <taxon>Bacteroidota</taxon>
        <taxon>Flavobacteriia</taxon>
        <taxon>Flavobacteriales</taxon>
        <taxon>Flavobacteriaceae</taxon>
        <taxon>Maribacter</taxon>
    </lineage>
</organism>
<feature type="transmembrane region" description="Helical" evidence="5">
    <location>
        <begin position="163"/>
        <end position="181"/>
    </location>
</feature>
<reference evidence="7 8" key="1">
    <citation type="submission" date="2019-11" db="EMBL/GenBank/DDBJ databases">
        <title>Maribacter lutea sp. nov., a marine bacterium isolated from intertidal sand.</title>
        <authorList>
            <person name="Liu A."/>
        </authorList>
    </citation>
    <scope>NUCLEOTIDE SEQUENCE [LARGE SCALE GENOMIC DNA]</scope>
    <source>
        <strain evidence="7 8">RZ05</strain>
    </source>
</reference>
<name>A0A6I2MKK3_9FLAO</name>
<feature type="transmembrane region" description="Helical" evidence="5">
    <location>
        <begin position="85"/>
        <end position="103"/>
    </location>
</feature>
<comment type="caution">
    <text evidence="7">The sequence shown here is derived from an EMBL/GenBank/DDBJ whole genome shotgun (WGS) entry which is preliminary data.</text>
</comment>
<evidence type="ECO:0000259" key="6">
    <source>
        <dbReference type="Pfam" id="PF04932"/>
    </source>
</evidence>
<evidence type="ECO:0000256" key="4">
    <source>
        <dbReference type="ARBA" id="ARBA00023136"/>
    </source>
</evidence>
<proteinExistence type="predicted"/>
<feature type="transmembrane region" description="Helical" evidence="5">
    <location>
        <begin position="348"/>
        <end position="368"/>
    </location>
</feature>
<feature type="transmembrane region" description="Helical" evidence="5">
    <location>
        <begin position="115"/>
        <end position="135"/>
    </location>
</feature>
<feature type="transmembrane region" description="Helical" evidence="5">
    <location>
        <begin position="59"/>
        <end position="79"/>
    </location>
</feature>